<evidence type="ECO:0000313" key="2">
    <source>
        <dbReference type="Proteomes" id="UP000827976"/>
    </source>
</evidence>
<evidence type="ECO:0000313" key="1">
    <source>
        <dbReference type="EMBL" id="KAH7666340.1"/>
    </source>
</evidence>
<sequence>MCAARPNYWAFPAPVPEVLMPCGERERERERERAGRVAFFTSLLLVTSQSPLPLLPLLKLLCELELPASWKGEYWITCGTGSASCIFISKERVGNSASARMDKIPTTVELRERLDRTLSSPDLMNEESLRSLVKDQLLRSPFCGTEGDFVNVVEKRTAEVQRFIEMLTSASVTEKDTSKDNRTSHKDWKVKQDTDKLRVMYREGPDGTPFHTLLAEGQVDGPVDVCLCVSWESTLYRKWWPQYNIPPFKIALSSCLQKVRIGEDISLIRVKVPWPVSDREALLHYFEIEYFKEDLIFVLLNTISDAEDIDMSTHGFSKDGIPEAKDIVRVDLVGGFVVQKVNSNKSYFRTIATMDVKLDFVPPWLINFISRQLIGNGYKLYNKAVGTVATSDESYRLALEGPMYARIHDALEKNKNHGSPLTGVGYDEAIHLPGENTEPPGENKGETLNSVAPVSGTTFVNEIVEEETGETPSFKGNQIPCGPLADLITEKHPINRERALISPEVEIALHVVDKAIAIVRNRGSYDKHSTAFLSSDLNHPTPETQAEVRYNSGYDPLSAVSSTDGHPKASWSRVEDSRDDCLGSPSIQVNGGQQLSSLEDGYKLEDASRISTHEKSVEGMISGRQPPFLDSMSKICDERSLKANGSHNVAPFAGGKPKKGGTRRKSICCFSMQLS</sequence>
<dbReference type="EMBL" id="CM037023">
    <property type="protein sequence ID" value="KAH7666340.1"/>
    <property type="molecule type" value="Genomic_DNA"/>
</dbReference>
<reference evidence="2" key="1">
    <citation type="journal article" date="2022" name="Nat. Commun.">
        <title>Chromosome evolution and the genetic basis of agronomically important traits in greater yam.</title>
        <authorList>
            <person name="Bredeson J.V."/>
            <person name="Lyons J.B."/>
            <person name="Oniyinde I.O."/>
            <person name="Okereke N.R."/>
            <person name="Kolade O."/>
            <person name="Nnabue I."/>
            <person name="Nwadili C.O."/>
            <person name="Hribova E."/>
            <person name="Parker M."/>
            <person name="Nwogha J."/>
            <person name="Shu S."/>
            <person name="Carlson J."/>
            <person name="Kariba R."/>
            <person name="Muthemba S."/>
            <person name="Knop K."/>
            <person name="Barton G.J."/>
            <person name="Sherwood A.V."/>
            <person name="Lopez-Montes A."/>
            <person name="Asiedu R."/>
            <person name="Jamnadass R."/>
            <person name="Muchugi A."/>
            <person name="Goodstein D."/>
            <person name="Egesi C.N."/>
            <person name="Featherston J."/>
            <person name="Asfaw A."/>
            <person name="Simpson G.G."/>
            <person name="Dolezel J."/>
            <person name="Hendre P.S."/>
            <person name="Van Deynze A."/>
            <person name="Kumar P.L."/>
            <person name="Obidiegwu J.E."/>
            <person name="Bhattacharjee R."/>
            <person name="Rokhsar D.S."/>
        </authorList>
    </citation>
    <scope>NUCLEOTIDE SEQUENCE [LARGE SCALE GENOMIC DNA]</scope>
    <source>
        <strain evidence="2">cv. TDa95/00328</strain>
    </source>
</reference>
<keyword evidence="2" id="KW-1185">Reference proteome</keyword>
<organism evidence="1 2">
    <name type="scientific">Dioscorea alata</name>
    <name type="common">Purple yam</name>
    <dbReference type="NCBI Taxonomy" id="55571"/>
    <lineage>
        <taxon>Eukaryota</taxon>
        <taxon>Viridiplantae</taxon>
        <taxon>Streptophyta</taxon>
        <taxon>Embryophyta</taxon>
        <taxon>Tracheophyta</taxon>
        <taxon>Spermatophyta</taxon>
        <taxon>Magnoliopsida</taxon>
        <taxon>Liliopsida</taxon>
        <taxon>Dioscoreales</taxon>
        <taxon>Dioscoreaceae</taxon>
        <taxon>Dioscorea</taxon>
    </lineage>
</organism>
<proteinExistence type="predicted"/>
<name>A0ACB7UZL5_DIOAL</name>
<gene>
    <name evidence="1" type="ORF">IHE45_13G094600</name>
</gene>
<comment type="caution">
    <text evidence="1">The sequence shown here is derived from an EMBL/GenBank/DDBJ whole genome shotgun (WGS) entry which is preliminary data.</text>
</comment>
<accession>A0ACB7UZL5</accession>
<protein>
    <submittedName>
        <fullName evidence="1">Bet v1-like protein</fullName>
    </submittedName>
</protein>
<dbReference type="Proteomes" id="UP000827976">
    <property type="component" value="Chromosome 13"/>
</dbReference>